<gene>
    <name evidence="1" type="ORF">L873DRAFT_324067</name>
</gene>
<dbReference type="Proteomes" id="UP000276215">
    <property type="component" value="Unassembled WGS sequence"/>
</dbReference>
<name>A0A3N4JXE1_9PEZI</name>
<reference evidence="1 2" key="1">
    <citation type="journal article" date="2018" name="Nat. Ecol. Evol.">
        <title>Pezizomycetes genomes reveal the molecular basis of ectomycorrhizal truffle lifestyle.</title>
        <authorList>
            <person name="Murat C."/>
            <person name="Payen T."/>
            <person name="Noel B."/>
            <person name="Kuo A."/>
            <person name="Morin E."/>
            <person name="Chen J."/>
            <person name="Kohler A."/>
            <person name="Krizsan K."/>
            <person name="Balestrini R."/>
            <person name="Da Silva C."/>
            <person name="Montanini B."/>
            <person name="Hainaut M."/>
            <person name="Levati E."/>
            <person name="Barry K.W."/>
            <person name="Belfiori B."/>
            <person name="Cichocki N."/>
            <person name="Clum A."/>
            <person name="Dockter R.B."/>
            <person name="Fauchery L."/>
            <person name="Guy J."/>
            <person name="Iotti M."/>
            <person name="Le Tacon F."/>
            <person name="Lindquist E.A."/>
            <person name="Lipzen A."/>
            <person name="Malagnac F."/>
            <person name="Mello A."/>
            <person name="Molinier V."/>
            <person name="Miyauchi S."/>
            <person name="Poulain J."/>
            <person name="Riccioni C."/>
            <person name="Rubini A."/>
            <person name="Sitrit Y."/>
            <person name="Splivallo R."/>
            <person name="Traeger S."/>
            <person name="Wang M."/>
            <person name="Zifcakova L."/>
            <person name="Wipf D."/>
            <person name="Zambonelli A."/>
            <person name="Paolocci F."/>
            <person name="Nowrousian M."/>
            <person name="Ottonello S."/>
            <person name="Baldrian P."/>
            <person name="Spatafora J.W."/>
            <person name="Henrissat B."/>
            <person name="Nagy L.G."/>
            <person name="Aury J.M."/>
            <person name="Wincker P."/>
            <person name="Grigoriev I.V."/>
            <person name="Bonfante P."/>
            <person name="Martin F.M."/>
        </authorList>
    </citation>
    <scope>NUCLEOTIDE SEQUENCE [LARGE SCALE GENOMIC DNA]</scope>
    <source>
        <strain evidence="1 2">120613-1</strain>
    </source>
</reference>
<evidence type="ECO:0000313" key="1">
    <source>
        <dbReference type="EMBL" id="RPB02877.1"/>
    </source>
</evidence>
<keyword evidence="2" id="KW-1185">Reference proteome</keyword>
<accession>A0A3N4JXE1</accession>
<dbReference type="AlphaFoldDB" id="A0A3N4JXE1"/>
<organism evidence="1 2">
    <name type="scientific">Choiromyces venosus 120613-1</name>
    <dbReference type="NCBI Taxonomy" id="1336337"/>
    <lineage>
        <taxon>Eukaryota</taxon>
        <taxon>Fungi</taxon>
        <taxon>Dikarya</taxon>
        <taxon>Ascomycota</taxon>
        <taxon>Pezizomycotina</taxon>
        <taxon>Pezizomycetes</taxon>
        <taxon>Pezizales</taxon>
        <taxon>Tuberaceae</taxon>
        <taxon>Choiromyces</taxon>
    </lineage>
</organism>
<evidence type="ECO:0000313" key="2">
    <source>
        <dbReference type="Proteomes" id="UP000276215"/>
    </source>
</evidence>
<protein>
    <submittedName>
        <fullName evidence="1">Uncharacterized protein</fullName>
    </submittedName>
</protein>
<dbReference type="EMBL" id="ML120365">
    <property type="protein sequence ID" value="RPB02877.1"/>
    <property type="molecule type" value="Genomic_DNA"/>
</dbReference>
<proteinExistence type="predicted"/>
<sequence length="217" mass="23478">MNLHIPHPPQTPTAHESALVRRTPAHATLPALVTKVCAITLLAPAQPGRDYARGLEELVEVVVGFVLIRHFDGAGGAVYVCCGAASARGWWGGGGMGEAGRADPAAAGLAVEGRGLSAVLSGISLFARLAERSGEEDTLQASSQHPARPHIFTSMSSFGFSARSWCWMGFRKYIPCGKPQQGGPGQILIHRERRLWCAFGLRRLRVRCKMEWARERL</sequence>